<proteinExistence type="predicted"/>
<organism evidence="1 2">
    <name type="scientific">Maritimibacter fusiformis</name>
    <dbReference type="NCBI Taxonomy" id="2603819"/>
    <lineage>
        <taxon>Bacteria</taxon>
        <taxon>Pseudomonadati</taxon>
        <taxon>Pseudomonadota</taxon>
        <taxon>Alphaproteobacteria</taxon>
        <taxon>Rhodobacterales</taxon>
        <taxon>Roseobacteraceae</taxon>
        <taxon>Maritimibacter</taxon>
    </lineage>
</organism>
<keyword evidence="1" id="KW-0413">Isomerase</keyword>
<keyword evidence="2" id="KW-1185">Reference proteome</keyword>
<accession>A0A5D0RIU4</accession>
<evidence type="ECO:0000313" key="1">
    <source>
        <dbReference type="EMBL" id="TYB80578.1"/>
    </source>
</evidence>
<dbReference type="RefSeq" id="WP_148378730.1">
    <property type="nucleotide sequence ID" value="NZ_VSIY01000013.1"/>
</dbReference>
<name>A0A5D0RIU4_9RHOB</name>
<protein>
    <submittedName>
        <fullName evidence="1">N-(5'-phosphoribosyl)anthranilate isomerase</fullName>
    </submittedName>
</protein>
<sequence>MRNLPATIDPEYWMRSVLSSRDACRGGVIKRQIRDVERIVGREAFLAEMDRRGFQTLENGNHFIVCCNAQPIRRVRACGSPARAGD</sequence>
<dbReference type="AlphaFoldDB" id="A0A5D0RIU4"/>
<dbReference type="GO" id="GO:0016853">
    <property type="term" value="F:isomerase activity"/>
    <property type="evidence" value="ECO:0007669"/>
    <property type="project" value="UniProtKB-KW"/>
</dbReference>
<evidence type="ECO:0000313" key="2">
    <source>
        <dbReference type="Proteomes" id="UP000322080"/>
    </source>
</evidence>
<comment type="caution">
    <text evidence="1">The sequence shown here is derived from an EMBL/GenBank/DDBJ whole genome shotgun (WGS) entry which is preliminary data.</text>
</comment>
<dbReference type="EMBL" id="VSIY01000013">
    <property type="protein sequence ID" value="TYB80578.1"/>
    <property type="molecule type" value="Genomic_DNA"/>
</dbReference>
<reference evidence="1 2" key="1">
    <citation type="submission" date="2019-08" db="EMBL/GenBank/DDBJ databases">
        <title>Identification of a novel species of the genus Boseongicola.</title>
        <authorList>
            <person name="Zhang X.-Q."/>
        </authorList>
    </citation>
    <scope>NUCLEOTIDE SEQUENCE [LARGE SCALE GENOMIC DNA]</scope>
    <source>
        <strain evidence="1 2">HY14</strain>
    </source>
</reference>
<gene>
    <name evidence="1" type="ORF">FVF75_13155</name>
</gene>
<dbReference type="Proteomes" id="UP000322080">
    <property type="component" value="Unassembled WGS sequence"/>
</dbReference>